<dbReference type="InterPro" id="IPR037523">
    <property type="entry name" value="VOC_core"/>
</dbReference>
<dbReference type="InterPro" id="IPR004360">
    <property type="entry name" value="Glyas_Fos-R_dOase_dom"/>
</dbReference>
<dbReference type="Pfam" id="PF00903">
    <property type="entry name" value="Glyoxalase"/>
    <property type="match status" value="1"/>
</dbReference>
<dbReference type="PROSITE" id="PS51819">
    <property type="entry name" value="VOC"/>
    <property type="match status" value="1"/>
</dbReference>
<dbReference type="InterPro" id="IPR029068">
    <property type="entry name" value="Glyas_Bleomycin-R_OHBP_Dase"/>
</dbReference>
<evidence type="ECO:0000259" key="1">
    <source>
        <dbReference type="PROSITE" id="PS51819"/>
    </source>
</evidence>
<feature type="domain" description="VOC" evidence="1">
    <location>
        <begin position="28"/>
        <end position="148"/>
    </location>
</feature>
<gene>
    <name evidence="2" type="ORF">AVDCRST_MAG42-2565</name>
</gene>
<name>A0A6J4INY1_9BACT</name>
<dbReference type="InterPro" id="IPR050383">
    <property type="entry name" value="GlyoxalaseI/FosfomycinResist"/>
</dbReference>
<sequence length="155" mass="16956">MTTRERCVVRLDFSTQDGDVLAMMSAPRIFESVLYADDLAAAVTFYRDVLGLELISSIELMVVFRCAGGVLLIFDPKLSSAEGRDIPAHGTSGAGHLAFAASDAEREEWKRRLTEAGVPVEAEIDWKQGGRSLYFRDPAGNSLEFAPITLWGGGW</sequence>
<dbReference type="PANTHER" id="PTHR21366:SF14">
    <property type="entry name" value="GLYOXALASE DOMAIN-CONTAINING PROTEIN 5"/>
    <property type="match status" value="1"/>
</dbReference>
<protein>
    <recommendedName>
        <fullName evidence="1">VOC domain-containing protein</fullName>
    </recommendedName>
</protein>
<dbReference type="SUPFAM" id="SSF54593">
    <property type="entry name" value="Glyoxalase/Bleomycin resistance protein/Dihydroxybiphenyl dioxygenase"/>
    <property type="match status" value="1"/>
</dbReference>
<dbReference type="PANTHER" id="PTHR21366">
    <property type="entry name" value="GLYOXALASE FAMILY PROTEIN"/>
    <property type="match status" value="1"/>
</dbReference>
<organism evidence="2">
    <name type="scientific">uncultured Chthoniobacterales bacterium</name>
    <dbReference type="NCBI Taxonomy" id="1836801"/>
    <lineage>
        <taxon>Bacteria</taxon>
        <taxon>Pseudomonadati</taxon>
        <taxon>Verrucomicrobiota</taxon>
        <taxon>Spartobacteria</taxon>
        <taxon>Chthoniobacterales</taxon>
        <taxon>environmental samples</taxon>
    </lineage>
</organism>
<dbReference type="EMBL" id="CADCTA010000090">
    <property type="protein sequence ID" value="CAA9257851.1"/>
    <property type="molecule type" value="Genomic_DNA"/>
</dbReference>
<dbReference type="AlphaFoldDB" id="A0A6J4INY1"/>
<reference evidence="2" key="1">
    <citation type="submission" date="2020-02" db="EMBL/GenBank/DDBJ databases">
        <authorList>
            <person name="Meier V. D."/>
        </authorList>
    </citation>
    <scope>NUCLEOTIDE SEQUENCE</scope>
    <source>
        <strain evidence="2">AVDCRST_MAG42</strain>
    </source>
</reference>
<dbReference type="Gene3D" id="3.10.180.10">
    <property type="entry name" value="2,3-Dihydroxybiphenyl 1,2-Dioxygenase, domain 1"/>
    <property type="match status" value="1"/>
</dbReference>
<proteinExistence type="predicted"/>
<evidence type="ECO:0000313" key="2">
    <source>
        <dbReference type="EMBL" id="CAA9257851.1"/>
    </source>
</evidence>
<accession>A0A6J4INY1</accession>